<reference evidence="1 2" key="1">
    <citation type="submission" date="2020-04" db="EMBL/GenBank/DDBJ databases">
        <authorList>
            <person name="De Canck E."/>
        </authorList>
    </citation>
    <scope>NUCLEOTIDE SEQUENCE [LARGE SCALE GENOMIC DNA]</scope>
    <source>
        <strain evidence="1 2">LMG 26845</strain>
    </source>
</reference>
<dbReference type="InterPro" id="IPR011604">
    <property type="entry name" value="PDDEXK-like_dom_sf"/>
</dbReference>
<dbReference type="AlphaFoldDB" id="A0A6J4ZHZ1"/>
<dbReference type="Proteomes" id="UP000507979">
    <property type="component" value="Unassembled WGS sequence"/>
</dbReference>
<evidence type="ECO:0008006" key="3">
    <source>
        <dbReference type="Google" id="ProtNLM"/>
    </source>
</evidence>
<dbReference type="InterPro" id="IPR011335">
    <property type="entry name" value="Restrct_endonuc-II-like"/>
</dbReference>
<evidence type="ECO:0000313" key="2">
    <source>
        <dbReference type="Proteomes" id="UP000507979"/>
    </source>
</evidence>
<evidence type="ECO:0000313" key="1">
    <source>
        <dbReference type="EMBL" id="CAB3627854.1"/>
    </source>
</evidence>
<accession>A0A6J4ZHZ1</accession>
<proteinExistence type="predicted"/>
<organism evidence="1 2">
    <name type="scientific">Achromobacter insuavis</name>
    <dbReference type="NCBI Taxonomy" id="1287735"/>
    <lineage>
        <taxon>Bacteria</taxon>
        <taxon>Pseudomonadati</taxon>
        <taxon>Pseudomonadota</taxon>
        <taxon>Betaproteobacteria</taxon>
        <taxon>Burkholderiales</taxon>
        <taxon>Alcaligenaceae</taxon>
        <taxon>Achromobacter</taxon>
    </lineage>
</organism>
<dbReference type="RefSeq" id="WP_054433078.1">
    <property type="nucleotide sequence ID" value="NZ_CADIJR010000002.1"/>
</dbReference>
<keyword evidence="2" id="KW-1185">Reference proteome</keyword>
<dbReference type="Gene3D" id="3.90.320.10">
    <property type="match status" value="1"/>
</dbReference>
<dbReference type="SUPFAM" id="SSF52980">
    <property type="entry name" value="Restriction endonuclease-like"/>
    <property type="match status" value="1"/>
</dbReference>
<dbReference type="EMBL" id="CADIJR010000002">
    <property type="protein sequence ID" value="CAB3627854.1"/>
    <property type="molecule type" value="Genomic_DNA"/>
</dbReference>
<protein>
    <recommendedName>
        <fullName evidence="3">YqaJ viral recombinase domain-containing protein</fullName>
    </recommendedName>
</protein>
<sequence length="223" mass="25828">MRDIKFRCSSIGKLMANPTAAAIKAGEVLSVGAKTYIRELAQQEILGIDFEFSSKETQKGLEVEDQSIALLNRVRGLSLVKNAERRTNEWLTGECDLYDAERRRGHDLKSSWSAKTFPGWLVDAIDSGYEWQMRGYMMLWDADQWEVNYALVDTPERLIGFEPIQMHLVSHIPEHQRLTSWIIERDFEKEREMIAKVKAAREYFAEVIQDFDQVHPQLFKEAA</sequence>
<dbReference type="GeneID" id="92896341"/>
<gene>
    <name evidence="1" type="ORF">LMG26845_00502</name>
</gene>
<name>A0A6J4ZHZ1_9BURK</name>